<dbReference type="SUPFAM" id="SSF50199">
    <property type="entry name" value="Staphylococcal nuclease"/>
    <property type="match status" value="1"/>
</dbReference>
<keyword evidence="2" id="KW-0255">Endonuclease</keyword>
<feature type="domain" description="TNase-like" evidence="4">
    <location>
        <begin position="47"/>
        <end position="154"/>
    </location>
</feature>
<feature type="non-terminal residue" evidence="5">
    <location>
        <position position="154"/>
    </location>
</feature>
<dbReference type="AlphaFoldDB" id="A0A0G0SXU5"/>
<evidence type="ECO:0000256" key="3">
    <source>
        <dbReference type="ARBA" id="ARBA00022801"/>
    </source>
</evidence>
<evidence type="ECO:0000256" key="2">
    <source>
        <dbReference type="ARBA" id="ARBA00022759"/>
    </source>
</evidence>
<keyword evidence="1" id="KW-0540">Nuclease</keyword>
<dbReference type="Pfam" id="PF00565">
    <property type="entry name" value="SNase"/>
    <property type="match status" value="1"/>
</dbReference>
<dbReference type="Proteomes" id="UP000034562">
    <property type="component" value="Unassembled WGS sequence"/>
</dbReference>
<evidence type="ECO:0000313" key="5">
    <source>
        <dbReference type="EMBL" id="KKR69618.1"/>
    </source>
</evidence>
<dbReference type="GO" id="GO:0004519">
    <property type="term" value="F:endonuclease activity"/>
    <property type="evidence" value="ECO:0007669"/>
    <property type="project" value="UniProtKB-KW"/>
</dbReference>
<evidence type="ECO:0000313" key="6">
    <source>
        <dbReference type="Proteomes" id="UP000034562"/>
    </source>
</evidence>
<dbReference type="PROSITE" id="PS50830">
    <property type="entry name" value="TNASE_3"/>
    <property type="match status" value="1"/>
</dbReference>
<evidence type="ECO:0000256" key="1">
    <source>
        <dbReference type="ARBA" id="ARBA00022722"/>
    </source>
</evidence>
<sequence>MSKKNFYLLLGALITLLSYLLRNFQNTSMTPSVVEGPTPQALSTPASASVGKVTRIIDGDTIEIEGGAKVRYIGINAPESVAPGKPMGCFGKESSNKNIELVLGKEVRLEKDVSETDKYGRLLRYVYVEGPSTSSGQISLFVNDELVKSGYARV</sequence>
<gene>
    <name evidence="5" type="ORF">UU12_C0041G0019</name>
</gene>
<dbReference type="InterPro" id="IPR035437">
    <property type="entry name" value="SNase_OB-fold_sf"/>
</dbReference>
<dbReference type="InterPro" id="IPR016071">
    <property type="entry name" value="Staphylococal_nuclease_OB-fold"/>
</dbReference>
<accession>A0A0G0SXU5</accession>
<evidence type="ECO:0000259" key="4">
    <source>
        <dbReference type="PROSITE" id="PS50830"/>
    </source>
</evidence>
<name>A0A0G0SXU5_9BACT</name>
<dbReference type="GO" id="GO:0016787">
    <property type="term" value="F:hydrolase activity"/>
    <property type="evidence" value="ECO:0007669"/>
    <property type="project" value="UniProtKB-KW"/>
</dbReference>
<reference evidence="5 6" key="1">
    <citation type="journal article" date="2015" name="Nature">
        <title>rRNA introns, odd ribosomes, and small enigmatic genomes across a large radiation of phyla.</title>
        <authorList>
            <person name="Brown C.T."/>
            <person name="Hug L.A."/>
            <person name="Thomas B.C."/>
            <person name="Sharon I."/>
            <person name="Castelle C.J."/>
            <person name="Singh A."/>
            <person name="Wilkins M.J."/>
            <person name="Williams K.H."/>
            <person name="Banfield J.F."/>
        </authorList>
    </citation>
    <scope>NUCLEOTIDE SEQUENCE [LARGE SCALE GENOMIC DNA]</scope>
</reference>
<dbReference type="EMBL" id="LBZK01000041">
    <property type="protein sequence ID" value="KKR69618.1"/>
    <property type="molecule type" value="Genomic_DNA"/>
</dbReference>
<dbReference type="STRING" id="1618563.UU12_C0041G0019"/>
<dbReference type="SMART" id="SM00318">
    <property type="entry name" value="SNc"/>
    <property type="match status" value="1"/>
</dbReference>
<keyword evidence="3" id="KW-0378">Hydrolase</keyword>
<dbReference type="Gene3D" id="2.40.50.90">
    <property type="match status" value="1"/>
</dbReference>
<dbReference type="PANTHER" id="PTHR12302:SF3">
    <property type="entry name" value="SERINE_THREONINE-PROTEIN KINASE 31"/>
    <property type="match status" value="1"/>
</dbReference>
<organism evidence="5 6">
    <name type="scientific">Candidatus Woesebacteria bacterium GW2011_GWA2_40_7b</name>
    <dbReference type="NCBI Taxonomy" id="1618563"/>
    <lineage>
        <taxon>Bacteria</taxon>
        <taxon>Candidatus Woeseibacteriota</taxon>
    </lineage>
</organism>
<proteinExistence type="predicted"/>
<protein>
    <submittedName>
        <fullName evidence="5">Micrococcal nuclease-like protein nuclease</fullName>
    </submittedName>
</protein>
<dbReference type="PANTHER" id="PTHR12302">
    <property type="entry name" value="EBNA2 BINDING PROTEIN P100"/>
    <property type="match status" value="1"/>
</dbReference>
<comment type="caution">
    <text evidence="5">The sequence shown here is derived from an EMBL/GenBank/DDBJ whole genome shotgun (WGS) entry which is preliminary data.</text>
</comment>